<accession>A0A8S5QSR6</accession>
<name>A0A8S5QSR6_9CAUD</name>
<evidence type="ECO:0000259" key="2">
    <source>
        <dbReference type="Pfam" id="PF20934"/>
    </source>
</evidence>
<evidence type="ECO:0000313" key="3">
    <source>
        <dbReference type="EMBL" id="DAE21700.1"/>
    </source>
</evidence>
<dbReference type="EMBL" id="BK015715">
    <property type="protein sequence ID" value="DAE21700.1"/>
    <property type="molecule type" value="Genomic_DNA"/>
</dbReference>
<proteinExistence type="predicted"/>
<dbReference type="Pfam" id="PF16838">
    <property type="entry name" value="Caud_tail_N"/>
    <property type="match status" value="1"/>
</dbReference>
<organism evidence="3">
    <name type="scientific">Podoviridae sp. ct3lO13</name>
    <dbReference type="NCBI Taxonomy" id="2826538"/>
    <lineage>
        <taxon>Viruses</taxon>
        <taxon>Duplodnaviria</taxon>
        <taxon>Heunggongvirae</taxon>
        <taxon>Uroviricota</taxon>
        <taxon>Caudoviricetes</taxon>
    </lineage>
</organism>
<dbReference type="Pfam" id="PF20934">
    <property type="entry name" value="phi29_gp9_C"/>
    <property type="match status" value="1"/>
</dbReference>
<dbReference type="InterPro" id="IPR031772">
    <property type="entry name" value="Gp9_N"/>
</dbReference>
<reference evidence="3" key="1">
    <citation type="journal article" date="2021" name="Proc. Natl. Acad. Sci. U.S.A.">
        <title>A Catalog of Tens of Thousands of Viruses from Human Metagenomes Reveals Hidden Associations with Chronic Diseases.</title>
        <authorList>
            <person name="Tisza M.J."/>
            <person name="Buck C.B."/>
        </authorList>
    </citation>
    <scope>NUCLEOTIDE SEQUENCE</scope>
    <source>
        <strain evidence="3">Ct3lO13</strain>
    </source>
</reference>
<evidence type="ECO:0000259" key="1">
    <source>
        <dbReference type="Pfam" id="PF16838"/>
    </source>
</evidence>
<sequence length="517" mass="57491">MYIQPQTNIKLLRNVPLDPTFDHTIWFGDTTSQYNYFAGKQAFNLTDYTYQRVNKGIARVGIKADSLYNCNYMMFQNTAYGNKWFYAFITSVEFVNNECSEITFEIDVMQTWFFDYTLDMCFVEREHTETDNLGEHIEPENVSVGEYVFNDYAPVYNMADIAVVVAVVEVDGENASVDGKKYDGIYGGATLWVYDIDKFAKINDKLKKYIQKPDAVVSIYTIPKVFLPNGEIPSSNKMPELDSSLKITSISTALTGNENIDGYKPKNKKLYSYPYNFFHVDNAGANSLSLRYEFFDRFAPAIEINANVTQPVAVCLRPTNYKGSGDASNNTESISLTGYPLCSWNVDSYNAWVAQNSVSIGSRLAGIGAGVIGAGLTANPLAIGGALVSGVGQVASLLTQDYKASIQADMIKGNPQGNLNVSSGKQQFYTGRMSITAEYARIIDDFFTRFGYGVKRLKVPNRSSRPHWNYVKTSGCTISASVPADDERQICSIYDKGITFWKNGSEIGNYALDNSAS</sequence>
<feature type="domain" description="Tail knob protein gp9 C-terminal" evidence="2">
    <location>
        <begin position="424"/>
        <end position="514"/>
    </location>
</feature>
<dbReference type="InterPro" id="IPR048710">
    <property type="entry name" value="Gp9_C"/>
</dbReference>
<protein>
    <submittedName>
        <fullName evidence="3">Major tail protein</fullName>
    </submittedName>
</protein>
<feature type="domain" description="Tail knob protein gp9 N-terminal" evidence="1">
    <location>
        <begin position="6"/>
        <end position="115"/>
    </location>
</feature>